<evidence type="ECO:0000256" key="3">
    <source>
        <dbReference type="ARBA" id="ARBA00022475"/>
    </source>
</evidence>
<comment type="similarity">
    <text evidence="2">Belongs to the MscS (TC 1.A.23) family.</text>
</comment>
<evidence type="ECO:0000256" key="4">
    <source>
        <dbReference type="ARBA" id="ARBA00022692"/>
    </source>
</evidence>
<dbReference type="Gene3D" id="2.30.30.60">
    <property type="match status" value="1"/>
</dbReference>
<dbReference type="InterPro" id="IPR023408">
    <property type="entry name" value="MscS_beta-dom_sf"/>
</dbReference>
<dbReference type="STRING" id="1925591.BI308_19575"/>
<dbReference type="EMBL" id="MLAW01000042">
    <property type="protein sequence ID" value="OJJ22667.1"/>
    <property type="molecule type" value="Genomic_DNA"/>
</dbReference>
<dbReference type="Gene3D" id="3.30.70.100">
    <property type="match status" value="1"/>
</dbReference>
<evidence type="ECO:0000256" key="7">
    <source>
        <dbReference type="SAM" id="Phobius"/>
    </source>
</evidence>
<dbReference type="Gene3D" id="1.10.287.1260">
    <property type="match status" value="1"/>
</dbReference>
<evidence type="ECO:0008006" key="12">
    <source>
        <dbReference type="Google" id="ProtNLM"/>
    </source>
</evidence>
<dbReference type="InterPro" id="IPR049278">
    <property type="entry name" value="MS_channel_C"/>
</dbReference>
<dbReference type="GO" id="GO:0008381">
    <property type="term" value="F:mechanosensitive monoatomic ion channel activity"/>
    <property type="evidence" value="ECO:0007669"/>
    <property type="project" value="InterPro"/>
</dbReference>
<dbReference type="GO" id="GO:0005886">
    <property type="term" value="C:plasma membrane"/>
    <property type="evidence" value="ECO:0007669"/>
    <property type="project" value="UniProtKB-SubCell"/>
</dbReference>
<feature type="domain" description="Mechanosensitive ion channel MscS" evidence="8">
    <location>
        <begin position="455"/>
        <end position="519"/>
    </location>
</feature>
<dbReference type="SUPFAM" id="SSF50182">
    <property type="entry name" value="Sm-like ribonucleoproteins"/>
    <property type="match status" value="1"/>
</dbReference>
<dbReference type="PANTHER" id="PTHR30460">
    <property type="entry name" value="MODERATE CONDUCTANCE MECHANOSENSITIVE CHANNEL YBIO"/>
    <property type="match status" value="1"/>
</dbReference>
<dbReference type="Pfam" id="PF00924">
    <property type="entry name" value="MS_channel_2nd"/>
    <property type="match status" value="1"/>
</dbReference>
<feature type="transmembrane region" description="Helical" evidence="7">
    <location>
        <begin position="419"/>
        <end position="452"/>
    </location>
</feature>
<keyword evidence="3" id="KW-1003">Cell membrane</keyword>
<evidence type="ECO:0000256" key="5">
    <source>
        <dbReference type="ARBA" id="ARBA00022989"/>
    </source>
</evidence>
<keyword evidence="5 7" id="KW-1133">Transmembrane helix</keyword>
<accession>A0A1L9QMK5</accession>
<name>A0A1L9QMK5_9CYAN</name>
<organism evidence="10 11">
    <name type="scientific">Roseofilum reptotaenium AO1-A</name>
    <dbReference type="NCBI Taxonomy" id="1925591"/>
    <lineage>
        <taxon>Bacteria</taxon>
        <taxon>Bacillati</taxon>
        <taxon>Cyanobacteriota</taxon>
        <taxon>Cyanophyceae</taxon>
        <taxon>Desertifilales</taxon>
        <taxon>Desertifilaceae</taxon>
        <taxon>Roseofilum</taxon>
    </lineage>
</organism>
<dbReference type="InterPro" id="IPR011066">
    <property type="entry name" value="MscS_channel_C_sf"/>
</dbReference>
<feature type="transmembrane region" description="Helical" evidence="7">
    <location>
        <begin position="325"/>
        <end position="345"/>
    </location>
</feature>
<protein>
    <recommendedName>
        <fullName evidence="12">Mechanosensitive ion channel protein MscS</fullName>
    </recommendedName>
</protein>
<feature type="domain" description="Mechanosensitive ion channel MscS C-terminal" evidence="9">
    <location>
        <begin position="526"/>
        <end position="612"/>
    </location>
</feature>
<comment type="caution">
    <text evidence="10">The sequence shown here is derived from an EMBL/GenBank/DDBJ whole genome shotgun (WGS) entry which is preliminary data.</text>
</comment>
<dbReference type="InterPro" id="IPR045276">
    <property type="entry name" value="YbiO_bact"/>
</dbReference>
<evidence type="ECO:0000259" key="9">
    <source>
        <dbReference type="Pfam" id="PF21082"/>
    </source>
</evidence>
<dbReference type="Pfam" id="PF21082">
    <property type="entry name" value="MS_channel_3rd"/>
    <property type="match status" value="1"/>
</dbReference>
<keyword evidence="6 7" id="KW-0472">Membrane</keyword>
<evidence type="ECO:0000313" key="10">
    <source>
        <dbReference type="EMBL" id="OJJ22667.1"/>
    </source>
</evidence>
<evidence type="ECO:0000256" key="6">
    <source>
        <dbReference type="ARBA" id="ARBA00023136"/>
    </source>
</evidence>
<dbReference type="AlphaFoldDB" id="A0A1L9QMK5"/>
<proteinExistence type="inferred from homology"/>
<dbReference type="Proteomes" id="UP000183940">
    <property type="component" value="Unassembled WGS sequence"/>
</dbReference>
<dbReference type="InterPro" id="IPR006685">
    <property type="entry name" value="MscS_channel_2nd"/>
</dbReference>
<evidence type="ECO:0000256" key="1">
    <source>
        <dbReference type="ARBA" id="ARBA00004651"/>
    </source>
</evidence>
<comment type="subcellular location">
    <subcellularLocation>
        <location evidence="1">Cell membrane</location>
        <topology evidence="1">Multi-pass membrane protein</topology>
    </subcellularLocation>
</comment>
<dbReference type="SUPFAM" id="SSF82689">
    <property type="entry name" value="Mechanosensitive channel protein MscS (YggB), C-terminal domain"/>
    <property type="match status" value="1"/>
</dbReference>
<evidence type="ECO:0000313" key="11">
    <source>
        <dbReference type="Proteomes" id="UP000183940"/>
    </source>
</evidence>
<dbReference type="PANTHER" id="PTHR30460:SF0">
    <property type="entry name" value="MODERATE CONDUCTANCE MECHANOSENSITIVE CHANNEL YBIO"/>
    <property type="match status" value="1"/>
</dbReference>
<feature type="transmembrane region" description="Helical" evidence="7">
    <location>
        <begin position="351"/>
        <end position="372"/>
    </location>
</feature>
<gene>
    <name evidence="10" type="ORF">BI308_19575</name>
</gene>
<keyword evidence="4 7" id="KW-0812">Transmembrane</keyword>
<evidence type="ECO:0000259" key="8">
    <source>
        <dbReference type="Pfam" id="PF00924"/>
    </source>
</evidence>
<keyword evidence="11" id="KW-1185">Reference proteome</keyword>
<dbReference type="InterPro" id="IPR010920">
    <property type="entry name" value="LSM_dom_sf"/>
</dbReference>
<reference evidence="10" key="1">
    <citation type="submission" date="2016-10" db="EMBL/GenBank/DDBJ databases">
        <title>CRISPR-Cas defence system in Roseofilum reptotaenium: evidence of a bacteriophage-cyanobacterium arms race in the coral black band disease.</title>
        <authorList>
            <person name="Buerger P."/>
            <person name="Wood-Charlson E.M."/>
            <person name="Weynberg K.D."/>
            <person name="Willis B."/>
            <person name="Van Oppen M.J."/>
        </authorList>
    </citation>
    <scope>NUCLEOTIDE SEQUENCE [LARGE SCALE GENOMIC DNA]</scope>
    <source>
        <strain evidence="10">AO1-A</strain>
    </source>
</reference>
<sequence length="640" mass="73175">MKIVHFIGIAVCVAYWVIAVQPLAIAQFSFIGQPPISSPPYNTPWWDLNKAQPCGQDWCSEVHLYSHRILEPELKLAVPSNFQSENPEPAIIEVEQRAKLVQSLLNTGINKTLNNHQFPHNSEPKSWNFWSFWNHDKPQHPLTLRLAIGKIKNQTVIYAPPQPELGLLISGTIVTVTEIDSRANFTSIEELAKTWQTNLELAFSEILWGREFDARYPWIRLKMSILTLLLTLIIFMILHVAREKVTVWRREFKKKTQTLVKLLESDSQENSGESIDSKNIDKFLELSDWKLIARLDSAKDNNEDIFSQIFFIHQINNSIELLRRILLILQPSALFFCLAVIFGLFRTTRFLTITFSVQAVLLPAIWMLITLIDKIFDFIIDHALNEWAKEMKEVDTLSNRYTLRVTTYSPAIKGGKHALFLALGIYITINLLGVSIKILASMGVLTVVLAFISRNLLEDMLNGILILWTDRYARGDFVEINNFSGTVEIINLYVTHLRNLDGQLIIIPNGQVSTVINSTKDWSRSNLTIKIALGADLKKAMETIKQVSNELQKDEEWKDKILEPVNILGVDDISHEGSIIRFLIKTVPGEQWAVSRTFRLRIKKALDEAGISLGIPQQIWYTYRSDEKLHLPISIDPDDS</sequence>
<evidence type="ECO:0000256" key="2">
    <source>
        <dbReference type="ARBA" id="ARBA00008017"/>
    </source>
</evidence>
<feature type="transmembrane region" description="Helical" evidence="7">
    <location>
        <begin position="223"/>
        <end position="241"/>
    </location>
</feature>